<dbReference type="Gene3D" id="1.10.287.1080">
    <property type="entry name" value="MazG-like"/>
    <property type="match status" value="1"/>
</dbReference>
<dbReference type="Proteomes" id="UP000886803">
    <property type="component" value="Unassembled WGS sequence"/>
</dbReference>
<dbReference type="InterPro" id="IPR004518">
    <property type="entry name" value="MazG-like_dom"/>
</dbReference>
<organism evidence="2 3">
    <name type="scientific">Candidatus Gemmiger avicola</name>
    <dbReference type="NCBI Taxonomy" id="2838605"/>
    <lineage>
        <taxon>Bacteria</taxon>
        <taxon>Bacillati</taxon>
        <taxon>Bacillota</taxon>
        <taxon>Clostridia</taxon>
        <taxon>Eubacteriales</taxon>
        <taxon>Gemmiger</taxon>
    </lineage>
</organism>
<evidence type="ECO:0000313" key="3">
    <source>
        <dbReference type="Proteomes" id="UP000886803"/>
    </source>
</evidence>
<dbReference type="EMBL" id="DWYG01000026">
    <property type="protein sequence ID" value="HJB41316.1"/>
    <property type="molecule type" value="Genomic_DNA"/>
</dbReference>
<reference evidence="2" key="2">
    <citation type="submission" date="2021-04" db="EMBL/GenBank/DDBJ databases">
        <authorList>
            <person name="Gilroy R."/>
        </authorList>
    </citation>
    <scope>NUCLEOTIDE SEQUENCE</scope>
    <source>
        <strain evidence="2">ChiBcec8-13705</strain>
    </source>
</reference>
<evidence type="ECO:0000259" key="1">
    <source>
        <dbReference type="Pfam" id="PF03819"/>
    </source>
</evidence>
<dbReference type="PANTHER" id="PTHR46523:SF1">
    <property type="entry name" value="DCTP PYROPHOSPHATASE 1"/>
    <property type="match status" value="1"/>
</dbReference>
<accession>A0A9D2S2X5</accession>
<proteinExistence type="predicted"/>
<dbReference type="InterPro" id="IPR011379">
    <property type="entry name" value="MazG-related_GP37"/>
</dbReference>
<comment type="caution">
    <text evidence="2">The sequence shown here is derived from an EMBL/GenBank/DDBJ whole genome shotgun (WGS) entry which is preliminary data.</text>
</comment>
<feature type="domain" description="NTP pyrophosphohydrolase MazG-like" evidence="1">
    <location>
        <begin position="30"/>
        <end position="98"/>
    </location>
</feature>
<dbReference type="SUPFAM" id="SSF101386">
    <property type="entry name" value="all-alpha NTP pyrophosphatases"/>
    <property type="match status" value="1"/>
</dbReference>
<name>A0A9D2S2X5_9FIRM</name>
<dbReference type="PANTHER" id="PTHR46523">
    <property type="entry name" value="DCTP PYROPHOSPHATASE 1"/>
    <property type="match status" value="1"/>
</dbReference>
<protein>
    <submittedName>
        <fullName evidence="2">Nucleoside triphosphate pyrophosphohydrolase family protein</fullName>
    </submittedName>
</protein>
<evidence type="ECO:0000313" key="2">
    <source>
        <dbReference type="EMBL" id="HJB41316.1"/>
    </source>
</evidence>
<sequence length="114" mass="12574">MTANEYQREAMRTLNPALGQQDILVNGVMGLCGEAGEAINIVKKHLAQGHPLDREALIRELGDVAWYLAETATALDLDLDAVLSQNLAKLRARYPEGFSAQQSMRRDAIPKLDK</sequence>
<reference evidence="2" key="1">
    <citation type="journal article" date="2021" name="PeerJ">
        <title>Extensive microbial diversity within the chicken gut microbiome revealed by metagenomics and culture.</title>
        <authorList>
            <person name="Gilroy R."/>
            <person name="Ravi A."/>
            <person name="Getino M."/>
            <person name="Pursley I."/>
            <person name="Horton D.L."/>
            <person name="Alikhan N.F."/>
            <person name="Baker D."/>
            <person name="Gharbi K."/>
            <person name="Hall N."/>
            <person name="Watson M."/>
            <person name="Adriaenssens E.M."/>
            <person name="Foster-Nyarko E."/>
            <person name="Jarju S."/>
            <person name="Secka A."/>
            <person name="Antonio M."/>
            <person name="Oren A."/>
            <person name="Chaudhuri R.R."/>
            <person name="La Ragione R."/>
            <person name="Hildebrand F."/>
            <person name="Pallen M.J."/>
        </authorList>
    </citation>
    <scope>NUCLEOTIDE SEQUENCE</scope>
    <source>
        <strain evidence="2">ChiBcec8-13705</strain>
    </source>
</reference>
<dbReference type="AlphaFoldDB" id="A0A9D2S2X5"/>
<dbReference type="Pfam" id="PF03819">
    <property type="entry name" value="MazG"/>
    <property type="match status" value="1"/>
</dbReference>
<dbReference type="CDD" id="cd11541">
    <property type="entry name" value="NTP-PPase_u4"/>
    <property type="match status" value="1"/>
</dbReference>
<dbReference type="PIRSF" id="PIRSF006639">
    <property type="entry name" value="UCP006639_pph"/>
    <property type="match status" value="1"/>
</dbReference>
<dbReference type="InterPro" id="IPR052555">
    <property type="entry name" value="dCTP_Pyrophosphatase"/>
</dbReference>
<gene>
    <name evidence="2" type="ORF">H9945_02340</name>
</gene>